<dbReference type="AlphaFoldDB" id="A0A935TG40"/>
<dbReference type="Proteomes" id="UP000706151">
    <property type="component" value="Unassembled WGS sequence"/>
</dbReference>
<reference evidence="2 3" key="1">
    <citation type="submission" date="2020-10" db="EMBL/GenBank/DDBJ databases">
        <title>Connecting structure to function with the recovery of over 1000 high-quality activated sludge metagenome-assembled genomes encoding full-length rRNA genes using long-read sequencing.</title>
        <authorList>
            <person name="Singleton C.M."/>
            <person name="Petriglieri F."/>
            <person name="Kristensen J.M."/>
            <person name="Kirkegaard R.H."/>
            <person name="Michaelsen T.Y."/>
            <person name="Andersen M.H."/>
            <person name="Karst S.M."/>
            <person name="Dueholm M.S."/>
            <person name="Nielsen P.H."/>
            <person name="Albertsen M."/>
        </authorList>
    </citation>
    <scope>NUCLEOTIDE SEQUENCE [LARGE SCALE GENOMIC DNA]</scope>
    <source>
        <strain evidence="2">Fred_18-Q3-R57-64_BAT3C.720</strain>
    </source>
</reference>
<comment type="caution">
    <text evidence="2">The sequence shown here is derived from an EMBL/GenBank/DDBJ whole genome shotgun (WGS) entry which is preliminary data.</text>
</comment>
<evidence type="ECO:0000256" key="1">
    <source>
        <dbReference type="SAM" id="MobiDB-lite"/>
    </source>
</evidence>
<dbReference type="EMBL" id="JADJOT010000011">
    <property type="protein sequence ID" value="MBK7955687.1"/>
    <property type="molecule type" value="Genomic_DNA"/>
</dbReference>
<feature type="region of interest" description="Disordered" evidence="1">
    <location>
        <begin position="69"/>
        <end position="89"/>
    </location>
</feature>
<evidence type="ECO:0000313" key="3">
    <source>
        <dbReference type="Proteomes" id="UP000706151"/>
    </source>
</evidence>
<organism evidence="2 3">
    <name type="scientific">Candidatus Accumulibacter affinis</name>
    <dbReference type="NCBI Taxonomy" id="2954384"/>
    <lineage>
        <taxon>Bacteria</taxon>
        <taxon>Pseudomonadati</taxon>
        <taxon>Pseudomonadota</taxon>
        <taxon>Betaproteobacteria</taxon>
        <taxon>Candidatus Accumulibacter</taxon>
    </lineage>
</organism>
<evidence type="ECO:0000313" key="2">
    <source>
        <dbReference type="EMBL" id="MBK7955687.1"/>
    </source>
</evidence>
<proteinExistence type="predicted"/>
<name>A0A935TG40_9PROT</name>
<protein>
    <submittedName>
        <fullName evidence="2">Uncharacterized protein</fullName>
    </submittedName>
</protein>
<accession>A0A935TG40</accession>
<gene>
    <name evidence="2" type="ORF">IPK02_18005</name>
</gene>
<sequence>MFNSIYLSIGLQPMSSIALVLLANMQTLYSGLEPRLTGALLATILLMQLFGPLATQTAIKGFGEATCLQSDDPAADKPASNRGSWGDKS</sequence>